<feature type="domain" description="RING-type" evidence="5">
    <location>
        <begin position="35"/>
        <end position="74"/>
    </location>
</feature>
<evidence type="ECO:0000313" key="7">
    <source>
        <dbReference type="EMBL" id="KAH7975685.1"/>
    </source>
</evidence>
<keyword evidence="1 4" id="KW-0479">Metal-binding</keyword>
<evidence type="ECO:0000259" key="6">
    <source>
        <dbReference type="PROSITE" id="PS50145"/>
    </source>
</evidence>
<keyword evidence="8" id="KW-1185">Reference proteome</keyword>
<evidence type="ECO:0000256" key="4">
    <source>
        <dbReference type="PROSITE-ProRule" id="PRU00207"/>
    </source>
</evidence>
<accession>A0A9D4T723</accession>
<dbReference type="Proteomes" id="UP000821837">
    <property type="component" value="Chromosome 10"/>
</dbReference>
<feature type="domain" description="TRAF-type" evidence="6">
    <location>
        <begin position="118"/>
        <end position="150"/>
    </location>
</feature>
<dbReference type="SUPFAM" id="SSF49599">
    <property type="entry name" value="TRAF domain-like"/>
    <property type="match status" value="1"/>
</dbReference>
<proteinExistence type="predicted"/>
<keyword evidence="2 4" id="KW-0863">Zinc-finger</keyword>
<protein>
    <submittedName>
        <fullName evidence="7">Uncharacterized protein</fullName>
    </submittedName>
</protein>
<sequence length="224" mass="25490">MPDLRGVHRFRDHAIAGVNWRPTRFVDEVPSSRVCGLCRMIPKQTMLLPCEHALCQSCHAASFQGCSGRCPLDQKPFEEAECSRYDLPTRKANTLKVYCWNEAHGCQYEGAVEDMLGHYEKECPFHAVECLHCGEAVLHRELAAHYVAECTADVSLARTENASTDSRVLTLQDVRNALEEVKTLLRDPNHDRELPAIQSRVNELIEQVRNQESRDRFLGEIEPM</sequence>
<dbReference type="AlphaFoldDB" id="A0A9D4T723"/>
<dbReference type="InterPro" id="IPR013083">
    <property type="entry name" value="Znf_RING/FYVE/PHD"/>
</dbReference>
<dbReference type="GO" id="GO:0008270">
    <property type="term" value="F:zinc ion binding"/>
    <property type="evidence" value="ECO:0007669"/>
    <property type="project" value="UniProtKB-KW"/>
</dbReference>
<dbReference type="GO" id="GO:0005164">
    <property type="term" value="F:tumor necrosis factor receptor binding"/>
    <property type="evidence" value="ECO:0007669"/>
    <property type="project" value="TreeGrafter"/>
</dbReference>
<comment type="caution">
    <text evidence="7">The sequence shown here is derived from an EMBL/GenBank/DDBJ whole genome shotgun (WGS) entry which is preliminary data.</text>
</comment>
<evidence type="ECO:0000256" key="1">
    <source>
        <dbReference type="ARBA" id="ARBA00022723"/>
    </source>
</evidence>
<evidence type="ECO:0000313" key="8">
    <source>
        <dbReference type="Proteomes" id="UP000821837"/>
    </source>
</evidence>
<dbReference type="GO" id="GO:0043122">
    <property type="term" value="P:regulation of canonical NF-kappaB signal transduction"/>
    <property type="evidence" value="ECO:0007669"/>
    <property type="project" value="TreeGrafter"/>
</dbReference>
<dbReference type="InterPro" id="IPR001841">
    <property type="entry name" value="Znf_RING"/>
</dbReference>
<name>A0A9D4T723_RHISA</name>
<keyword evidence="3 4" id="KW-0862">Zinc</keyword>
<dbReference type="PROSITE" id="PS50145">
    <property type="entry name" value="ZF_TRAF"/>
    <property type="match status" value="1"/>
</dbReference>
<feature type="zinc finger region" description="TRAF-type" evidence="4">
    <location>
        <begin position="118"/>
        <end position="150"/>
    </location>
</feature>
<dbReference type="GO" id="GO:0009898">
    <property type="term" value="C:cytoplasmic side of plasma membrane"/>
    <property type="evidence" value="ECO:0007669"/>
    <property type="project" value="TreeGrafter"/>
</dbReference>
<evidence type="ECO:0000256" key="3">
    <source>
        <dbReference type="ARBA" id="ARBA00022833"/>
    </source>
</evidence>
<dbReference type="Gene3D" id="3.30.40.10">
    <property type="entry name" value="Zinc/RING finger domain, C3HC4 (zinc finger)"/>
    <property type="match status" value="2"/>
</dbReference>
<dbReference type="PANTHER" id="PTHR10131">
    <property type="entry name" value="TNF RECEPTOR ASSOCIATED FACTOR"/>
    <property type="match status" value="1"/>
</dbReference>
<evidence type="ECO:0000256" key="2">
    <source>
        <dbReference type="ARBA" id="ARBA00022771"/>
    </source>
</evidence>
<dbReference type="EMBL" id="JABSTV010001246">
    <property type="protein sequence ID" value="KAH7975685.1"/>
    <property type="molecule type" value="Genomic_DNA"/>
</dbReference>
<dbReference type="InterPro" id="IPR001293">
    <property type="entry name" value="Znf_TRAF"/>
</dbReference>
<reference evidence="7" key="1">
    <citation type="journal article" date="2020" name="Cell">
        <title>Large-Scale Comparative Analyses of Tick Genomes Elucidate Their Genetic Diversity and Vector Capacities.</title>
        <authorList>
            <consortium name="Tick Genome and Microbiome Consortium (TIGMIC)"/>
            <person name="Jia N."/>
            <person name="Wang J."/>
            <person name="Shi W."/>
            <person name="Du L."/>
            <person name="Sun Y."/>
            <person name="Zhan W."/>
            <person name="Jiang J.F."/>
            <person name="Wang Q."/>
            <person name="Zhang B."/>
            <person name="Ji P."/>
            <person name="Bell-Sakyi L."/>
            <person name="Cui X.M."/>
            <person name="Yuan T.T."/>
            <person name="Jiang B.G."/>
            <person name="Yang W.F."/>
            <person name="Lam T.T."/>
            <person name="Chang Q.C."/>
            <person name="Ding S.J."/>
            <person name="Wang X.J."/>
            <person name="Zhu J.G."/>
            <person name="Ruan X.D."/>
            <person name="Zhao L."/>
            <person name="Wei J.T."/>
            <person name="Ye R.Z."/>
            <person name="Que T.C."/>
            <person name="Du C.H."/>
            <person name="Zhou Y.H."/>
            <person name="Cheng J.X."/>
            <person name="Dai P.F."/>
            <person name="Guo W.B."/>
            <person name="Han X.H."/>
            <person name="Huang E.J."/>
            <person name="Li L.F."/>
            <person name="Wei W."/>
            <person name="Gao Y.C."/>
            <person name="Liu J.Z."/>
            <person name="Shao H.Z."/>
            <person name="Wang X."/>
            <person name="Wang C.C."/>
            <person name="Yang T.C."/>
            <person name="Huo Q.B."/>
            <person name="Li W."/>
            <person name="Chen H.Y."/>
            <person name="Chen S.E."/>
            <person name="Zhou L.G."/>
            <person name="Ni X.B."/>
            <person name="Tian J.H."/>
            <person name="Sheng Y."/>
            <person name="Liu T."/>
            <person name="Pan Y.S."/>
            <person name="Xia L.Y."/>
            <person name="Li J."/>
            <person name="Zhao F."/>
            <person name="Cao W.C."/>
        </authorList>
    </citation>
    <scope>NUCLEOTIDE SEQUENCE</scope>
    <source>
        <strain evidence="7">Rsan-2018</strain>
    </source>
</reference>
<evidence type="ECO:0000259" key="5">
    <source>
        <dbReference type="PROSITE" id="PS50089"/>
    </source>
</evidence>
<dbReference type="SUPFAM" id="SSF57850">
    <property type="entry name" value="RING/U-box"/>
    <property type="match status" value="1"/>
</dbReference>
<dbReference type="PANTHER" id="PTHR10131:SF138">
    <property type="entry name" value="RE66324P"/>
    <property type="match status" value="1"/>
</dbReference>
<dbReference type="PROSITE" id="PS50089">
    <property type="entry name" value="ZF_RING_2"/>
    <property type="match status" value="1"/>
</dbReference>
<organism evidence="7 8">
    <name type="scientific">Rhipicephalus sanguineus</name>
    <name type="common">Brown dog tick</name>
    <name type="synonym">Ixodes sanguineus</name>
    <dbReference type="NCBI Taxonomy" id="34632"/>
    <lineage>
        <taxon>Eukaryota</taxon>
        <taxon>Metazoa</taxon>
        <taxon>Ecdysozoa</taxon>
        <taxon>Arthropoda</taxon>
        <taxon>Chelicerata</taxon>
        <taxon>Arachnida</taxon>
        <taxon>Acari</taxon>
        <taxon>Parasitiformes</taxon>
        <taxon>Ixodida</taxon>
        <taxon>Ixodoidea</taxon>
        <taxon>Ixodidae</taxon>
        <taxon>Rhipicephalinae</taxon>
        <taxon>Rhipicephalus</taxon>
        <taxon>Rhipicephalus</taxon>
    </lineage>
</organism>
<gene>
    <name evidence="7" type="ORF">HPB52_004126</name>
</gene>
<reference evidence="7" key="2">
    <citation type="submission" date="2021-09" db="EMBL/GenBank/DDBJ databases">
        <authorList>
            <person name="Jia N."/>
            <person name="Wang J."/>
            <person name="Shi W."/>
            <person name="Du L."/>
            <person name="Sun Y."/>
            <person name="Zhan W."/>
            <person name="Jiang J."/>
            <person name="Wang Q."/>
            <person name="Zhang B."/>
            <person name="Ji P."/>
            <person name="Sakyi L.B."/>
            <person name="Cui X."/>
            <person name="Yuan T."/>
            <person name="Jiang B."/>
            <person name="Yang W."/>
            <person name="Lam T.T.-Y."/>
            <person name="Chang Q."/>
            <person name="Ding S."/>
            <person name="Wang X."/>
            <person name="Zhu J."/>
            <person name="Ruan X."/>
            <person name="Zhao L."/>
            <person name="Wei J."/>
            <person name="Que T."/>
            <person name="Du C."/>
            <person name="Cheng J."/>
            <person name="Dai P."/>
            <person name="Han X."/>
            <person name="Huang E."/>
            <person name="Gao Y."/>
            <person name="Liu J."/>
            <person name="Shao H."/>
            <person name="Ye R."/>
            <person name="Li L."/>
            <person name="Wei W."/>
            <person name="Wang X."/>
            <person name="Wang C."/>
            <person name="Huo Q."/>
            <person name="Li W."/>
            <person name="Guo W."/>
            <person name="Chen H."/>
            <person name="Chen S."/>
            <person name="Zhou L."/>
            <person name="Zhou L."/>
            <person name="Ni X."/>
            <person name="Tian J."/>
            <person name="Zhou Y."/>
            <person name="Sheng Y."/>
            <person name="Liu T."/>
            <person name="Pan Y."/>
            <person name="Xia L."/>
            <person name="Li J."/>
            <person name="Zhao F."/>
            <person name="Cao W."/>
        </authorList>
    </citation>
    <scope>NUCLEOTIDE SEQUENCE</scope>
    <source>
        <strain evidence="7">Rsan-2018</strain>
        <tissue evidence="7">Larvae</tissue>
    </source>
</reference>
<dbReference type="VEuPathDB" id="VectorBase:RSAN_037014"/>